<feature type="domain" description="Phorbol-ester/DAG-type" evidence="4">
    <location>
        <begin position="4"/>
        <end position="51"/>
    </location>
</feature>
<evidence type="ECO:0000256" key="1">
    <source>
        <dbReference type="ARBA" id="ARBA00022723"/>
    </source>
</evidence>
<proteinExistence type="predicted"/>
<reference evidence="5 6" key="1">
    <citation type="journal article" date="2022" name="Nat. Ecol. Evol.">
        <title>A masculinizing supergene underlies an exaggerated male reproductive morph in a spider.</title>
        <authorList>
            <person name="Hendrickx F."/>
            <person name="De Corte Z."/>
            <person name="Sonet G."/>
            <person name="Van Belleghem S.M."/>
            <person name="Kostlbacher S."/>
            <person name="Vangestel C."/>
        </authorList>
    </citation>
    <scope>NUCLEOTIDE SEQUENCE [LARGE SCALE GENOMIC DNA]</scope>
    <source>
        <strain evidence="5">W744_W776</strain>
    </source>
</reference>
<gene>
    <name evidence="5" type="ORF">JTE90_000819</name>
</gene>
<keyword evidence="1" id="KW-0479">Metal-binding</keyword>
<dbReference type="GO" id="GO:0046872">
    <property type="term" value="F:metal ion binding"/>
    <property type="evidence" value="ECO:0007669"/>
    <property type="project" value="UniProtKB-KW"/>
</dbReference>
<dbReference type="Gene3D" id="3.30.60.20">
    <property type="match status" value="1"/>
</dbReference>
<evidence type="ECO:0000313" key="6">
    <source>
        <dbReference type="Proteomes" id="UP000827092"/>
    </source>
</evidence>
<dbReference type="EMBL" id="JAFNEN010000024">
    <property type="protein sequence ID" value="KAG8199723.1"/>
    <property type="molecule type" value="Genomic_DNA"/>
</dbReference>
<dbReference type="Proteomes" id="UP000827092">
    <property type="component" value="Unassembled WGS sequence"/>
</dbReference>
<sequence length="432" mass="48945">MNDIKKRLTRTLSGPRRCVKCQKMVYLSIYRCKQCGELTHKHCLFHANHSCKPSAPDVPDGNGFSILKPAAEIDGWRSPASSHEPWPPRPRRYTDSPASIDAEEAYRAEMQGPGPGVAMAGLLKIVHWLSSHKKRPRETIGRTSEKHTKGKFGLHLNMEDKQTQKKLKTLIKNYQRQMYNGNYYSPQYQQQQQPPNLNSHQALLRQRMRRPSTAIDGDPMSPRSSVSSQSSFMSPASTPEIDTVRLRRDKMVKQASIKWERDVAKSSIIANCSSVFAKMPIDYTDRQRHSAVSPKPSLRPNESGWISGNKGSVFGQQRSILESKATTVSFARPPNLAKAKTLSVESRECQNESLCATWPPAGKILEEIVDEGENDCIEEAEEAEESCFTMSDFRSDSQSGEESLKEWYIPFGDIEFKERIRHGRRGDIYKGR</sequence>
<dbReference type="SUPFAM" id="SSF57889">
    <property type="entry name" value="Cysteine-rich domain"/>
    <property type="match status" value="1"/>
</dbReference>
<evidence type="ECO:0000313" key="5">
    <source>
        <dbReference type="EMBL" id="KAG8199723.1"/>
    </source>
</evidence>
<dbReference type="AlphaFoldDB" id="A0AAV6VTV7"/>
<feature type="compositionally biased region" description="Low complexity" evidence="3">
    <location>
        <begin position="219"/>
        <end position="238"/>
    </location>
</feature>
<feature type="region of interest" description="Disordered" evidence="3">
    <location>
        <begin position="212"/>
        <end position="238"/>
    </location>
</feature>
<name>A0AAV6VTV7_9ARAC</name>
<accession>A0AAV6VTV7</accession>
<evidence type="ECO:0000256" key="2">
    <source>
        <dbReference type="ARBA" id="ARBA00022833"/>
    </source>
</evidence>
<keyword evidence="2" id="KW-0862">Zinc</keyword>
<organism evidence="5 6">
    <name type="scientific">Oedothorax gibbosus</name>
    <dbReference type="NCBI Taxonomy" id="931172"/>
    <lineage>
        <taxon>Eukaryota</taxon>
        <taxon>Metazoa</taxon>
        <taxon>Ecdysozoa</taxon>
        <taxon>Arthropoda</taxon>
        <taxon>Chelicerata</taxon>
        <taxon>Arachnida</taxon>
        <taxon>Araneae</taxon>
        <taxon>Araneomorphae</taxon>
        <taxon>Entelegynae</taxon>
        <taxon>Araneoidea</taxon>
        <taxon>Linyphiidae</taxon>
        <taxon>Erigoninae</taxon>
        <taxon>Oedothorax</taxon>
    </lineage>
</organism>
<evidence type="ECO:0000259" key="4">
    <source>
        <dbReference type="PROSITE" id="PS50081"/>
    </source>
</evidence>
<dbReference type="InterPro" id="IPR046349">
    <property type="entry name" value="C1-like_sf"/>
</dbReference>
<protein>
    <recommendedName>
        <fullName evidence="4">Phorbol-ester/DAG-type domain-containing protein</fullName>
    </recommendedName>
</protein>
<comment type="caution">
    <text evidence="5">The sequence shown here is derived from an EMBL/GenBank/DDBJ whole genome shotgun (WGS) entry which is preliminary data.</text>
</comment>
<evidence type="ECO:0000256" key="3">
    <source>
        <dbReference type="SAM" id="MobiDB-lite"/>
    </source>
</evidence>
<dbReference type="CDD" id="cd00029">
    <property type="entry name" value="C1"/>
    <property type="match status" value="1"/>
</dbReference>
<keyword evidence="6" id="KW-1185">Reference proteome</keyword>
<dbReference type="PROSITE" id="PS50081">
    <property type="entry name" value="ZF_DAG_PE_2"/>
    <property type="match status" value="1"/>
</dbReference>
<dbReference type="InterPro" id="IPR002219">
    <property type="entry name" value="PKC_DAG/PE"/>
</dbReference>